<dbReference type="PANTHER" id="PTHR45931:SF3">
    <property type="entry name" value="RING ZINC FINGER-CONTAINING PROTEIN"/>
    <property type="match status" value="1"/>
</dbReference>
<evidence type="ECO:0000313" key="8">
    <source>
        <dbReference type="Proteomes" id="UP001195914"/>
    </source>
</evidence>
<keyword evidence="3" id="KW-0862">Zinc</keyword>
<dbReference type="AlphaFoldDB" id="A0AAD9GJI4"/>
<keyword evidence="8" id="KW-1185">Reference proteome</keyword>
<keyword evidence="1" id="KW-0479">Metal-binding</keyword>
<reference evidence="7" key="2">
    <citation type="submission" date="2021-05" db="EMBL/GenBank/DDBJ databases">
        <authorList>
            <person name="Pain A."/>
        </authorList>
    </citation>
    <scope>NUCLEOTIDE SEQUENCE</scope>
    <source>
        <strain evidence="7">1802A</strain>
    </source>
</reference>
<evidence type="ECO:0000256" key="3">
    <source>
        <dbReference type="ARBA" id="ARBA00022833"/>
    </source>
</evidence>
<dbReference type="PANTHER" id="PTHR45931">
    <property type="entry name" value="SI:CH211-59O9.10"/>
    <property type="match status" value="1"/>
</dbReference>
<dbReference type="GO" id="GO:0006511">
    <property type="term" value="P:ubiquitin-dependent protein catabolic process"/>
    <property type="evidence" value="ECO:0007669"/>
    <property type="project" value="TreeGrafter"/>
</dbReference>
<evidence type="ECO:0000259" key="6">
    <source>
        <dbReference type="PROSITE" id="PS50089"/>
    </source>
</evidence>
<name>A0AAD9GJI4_BABDI</name>
<evidence type="ECO:0000313" key="7">
    <source>
        <dbReference type="EMBL" id="KAK1939704.1"/>
    </source>
</evidence>
<gene>
    <name evidence="7" type="ORF">X943_002414</name>
</gene>
<dbReference type="InterPro" id="IPR051834">
    <property type="entry name" value="RING_finger_E3_ligase"/>
</dbReference>
<dbReference type="EMBL" id="JAHBMH010000007">
    <property type="protein sequence ID" value="KAK1939704.1"/>
    <property type="molecule type" value="Genomic_DNA"/>
</dbReference>
<evidence type="ECO:0000256" key="2">
    <source>
        <dbReference type="ARBA" id="ARBA00022771"/>
    </source>
</evidence>
<protein>
    <recommendedName>
        <fullName evidence="6">RING-type domain-containing protein</fullName>
    </recommendedName>
</protein>
<dbReference type="Proteomes" id="UP001195914">
    <property type="component" value="Unassembled WGS sequence"/>
</dbReference>
<accession>A0AAD9GJI4</accession>
<dbReference type="Gene3D" id="3.30.40.10">
    <property type="entry name" value="Zinc/RING finger domain, C3HC4 (zinc finger)"/>
    <property type="match status" value="1"/>
</dbReference>
<dbReference type="CDD" id="cd16454">
    <property type="entry name" value="RING-H2_PA-TM-RING"/>
    <property type="match status" value="1"/>
</dbReference>
<organism evidence="7 8">
    <name type="scientific">Babesia divergens</name>
    <dbReference type="NCBI Taxonomy" id="32595"/>
    <lineage>
        <taxon>Eukaryota</taxon>
        <taxon>Sar</taxon>
        <taxon>Alveolata</taxon>
        <taxon>Apicomplexa</taxon>
        <taxon>Aconoidasida</taxon>
        <taxon>Piroplasmida</taxon>
        <taxon>Babesiidae</taxon>
        <taxon>Babesia</taxon>
    </lineage>
</organism>
<sequence length="272" mass="31327">MTYSPRPESGNQLIRTYSQPCDGFNLTRNASAPVSALTRTSSIQPQYAARSSGNVARRGAAYSLSQRQISEPIGQQGQGMFEQLSPVQREIEALNRAMREFHENLSISPRVLQDVPETEPLVSHPSEPDSEMHTMYEPCPSPRDHVSHQERMMRSERMQHYDHHVDQIQYVPPSQMYYNVAQEPEPFQEPCITGLPDEFISQFPVTEFDNIAAEKWNEDLKTCAICLELYNRGDRVRRLACTHGYHKVCIDEWLTRSTVCPICKFDYEIMLR</sequence>
<dbReference type="InterPro" id="IPR013083">
    <property type="entry name" value="Znf_RING/FYVE/PHD"/>
</dbReference>
<dbReference type="GO" id="GO:0008270">
    <property type="term" value="F:zinc ion binding"/>
    <property type="evidence" value="ECO:0007669"/>
    <property type="project" value="UniProtKB-KW"/>
</dbReference>
<dbReference type="Pfam" id="PF13639">
    <property type="entry name" value="zf-RING_2"/>
    <property type="match status" value="1"/>
</dbReference>
<comment type="caution">
    <text evidence="7">The sequence shown here is derived from an EMBL/GenBank/DDBJ whole genome shotgun (WGS) entry which is preliminary data.</text>
</comment>
<proteinExistence type="predicted"/>
<dbReference type="PROSITE" id="PS50089">
    <property type="entry name" value="ZF_RING_2"/>
    <property type="match status" value="1"/>
</dbReference>
<dbReference type="SMART" id="SM00184">
    <property type="entry name" value="RING"/>
    <property type="match status" value="1"/>
</dbReference>
<feature type="region of interest" description="Disordered" evidence="5">
    <location>
        <begin position="117"/>
        <end position="149"/>
    </location>
</feature>
<dbReference type="GO" id="GO:0061630">
    <property type="term" value="F:ubiquitin protein ligase activity"/>
    <property type="evidence" value="ECO:0007669"/>
    <property type="project" value="TreeGrafter"/>
</dbReference>
<dbReference type="InterPro" id="IPR001841">
    <property type="entry name" value="Znf_RING"/>
</dbReference>
<reference evidence="7" key="1">
    <citation type="journal article" date="2014" name="Nucleic Acids Res.">
        <title>The evolutionary dynamics of variant antigen genes in Babesia reveal a history of genomic innovation underlying host-parasite interaction.</title>
        <authorList>
            <person name="Jackson A.P."/>
            <person name="Otto T.D."/>
            <person name="Darby A."/>
            <person name="Ramaprasad A."/>
            <person name="Xia D."/>
            <person name="Echaide I.E."/>
            <person name="Farber M."/>
            <person name="Gahlot S."/>
            <person name="Gamble J."/>
            <person name="Gupta D."/>
            <person name="Gupta Y."/>
            <person name="Jackson L."/>
            <person name="Malandrin L."/>
            <person name="Malas T.B."/>
            <person name="Moussa E."/>
            <person name="Nair M."/>
            <person name="Reid A.J."/>
            <person name="Sanders M."/>
            <person name="Sharma J."/>
            <person name="Tracey A."/>
            <person name="Quail M.A."/>
            <person name="Weir W."/>
            <person name="Wastling J.M."/>
            <person name="Hall N."/>
            <person name="Willadsen P."/>
            <person name="Lingelbach K."/>
            <person name="Shiels B."/>
            <person name="Tait A."/>
            <person name="Berriman M."/>
            <person name="Allred D.R."/>
            <person name="Pain A."/>
        </authorList>
    </citation>
    <scope>NUCLEOTIDE SEQUENCE</scope>
    <source>
        <strain evidence="7">1802A</strain>
    </source>
</reference>
<evidence type="ECO:0000256" key="5">
    <source>
        <dbReference type="SAM" id="MobiDB-lite"/>
    </source>
</evidence>
<dbReference type="GO" id="GO:0005634">
    <property type="term" value="C:nucleus"/>
    <property type="evidence" value="ECO:0007669"/>
    <property type="project" value="TreeGrafter"/>
</dbReference>
<feature type="domain" description="RING-type" evidence="6">
    <location>
        <begin position="223"/>
        <end position="264"/>
    </location>
</feature>
<evidence type="ECO:0000256" key="4">
    <source>
        <dbReference type="PROSITE-ProRule" id="PRU00175"/>
    </source>
</evidence>
<dbReference type="SUPFAM" id="SSF57850">
    <property type="entry name" value="RING/U-box"/>
    <property type="match status" value="1"/>
</dbReference>
<keyword evidence="2 4" id="KW-0863">Zinc-finger</keyword>
<evidence type="ECO:0000256" key="1">
    <source>
        <dbReference type="ARBA" id="ARBA00022723"/>
    </source>
</evidence>